<dbReference type="Proteomes" id="UP000441208">
    <property type="component" value="Unassembled WGS sequence"/>
</dbReference>
<dbReference type="Proteomes" id="UP000440367">
    <property type="component" value="Unassembled WGS sequence"/>
</dbReference>
<comment type="caution">
    <text evidence="1">The sequence shown here is derived from an EMBL/GenBank/DDBJ whole genome shotgun (WGS) entry which is preliminary data.</text>
</comment>
<evidence type="ECO:0000313" key="2">
    <source>
        <dbReference type="EMBL" id="KAE9242183.1"/>
    </source>
</evidence>
<evidence type="ECO:0000313" key="3">
    <source>
        <dbReference type="Proteomes" id="UP000440367"/>
    </source>
</evidence>
<sequence>MSPRLSDALRFWGGREGEDRAGRLNSLPVLLCREKLRKHQNLRKPTLTILNPVEGSALAHEQYREVRGLLFQHSPF</sequence>
<evidence type="ECO:0000313" key="4">
    <source>
        <dbReference type="Proteomes" id="UP000441208"/>
    </source>
</evidence>
<organism evidence="1 4">
    <name type="scientific">Phytophthora fragariae</name>
    <dbReference type="NCBI Taxonomy" id="53985"/>
    <lineage>
        <taxon>Eukaryota</taxon>
        <taxon>Sar</taxon>
        <taxon>Stramenopiles</taxon>
        <taxon>Oomycota</taxon>
        <taxon>Peronosporomycetes</taxon>
        <taxon>Peronosporales</taxon>
        <taxon>Peronosporaceae</taxon>
        <taxon>Phytophthora</taxon>
    </lineage>
</organism>
<proteinExistence type="predicted"/>
<reference evidence="3 4" key="1">
    <citation type="submission" date="2018-08" db="EMBL/GenBank/DDBJ databases">
        <title>Genomic investigation of the strawberry pathogen Phytophthora fragariae indicates pathogenicity is determined by transcriptional variation in three key races.</title>
        <authorList>
            <person name="Adams T.M."/>
            <person name="Armitage A.D."/>
            <person name="Sobczyk M.K."/>
            <person name="Bates H.J."/>
            <person name="Dunwell J.M."/>
            <person name="Nellist C.F."/>
            <person name="Harrison R.J."/>
        </authorList>
    </citation>
    <scope>NUCLEOTIDE SEQUENCE [LARGE SCALE GENOMIC DNA]</scope>
    <source>
        <strain evidence="2 3">BC-1</strain>
        <strain evidence="1 4">NOV-71</strain>
    </source>
</reference>
<dbReference type="EMBL" id="QXGD01000355">
    <property type="protein sequence ID" value="KAE9242183.1"/>
    <property type="molecule type" value="Genomic_DNA"/>
</dbReference>
<dbReference type="AlphaFoldDB" id="A0A6A3SNB8"/>
<dbReference type="EMBL" id="QXFZ01000330">
    <property type="protein sequence ID" value="KAE9120769.1"/>
    <property type="molecule type" value="Genomic_DNA"/>
</dbReference>
<evidence type="ECO:0000313" key="1">
    <source>
        <dbReference type="EMBL" id="KAE9120769.1"/>
    </source>
</evidence>
<gene>
    <name evidence="2" type="ORF">PF002_g8885</name>
    <name evidence="1" type="ORF">PF007_g8042</name>
</gene>
<protein>
    <submittedName>
        <fullName evidence="1">Uncharacterized protein</fullName>
    </submittedName>
</protein>
<accession>A0A6A3SNB8</accession>
<name>A0A6A3SNB8_9STRA</name>